<feature type="domain" description="MrpA C-terminal/MbhE" evidence="16">
    <location>
        <begin position="701"/>
        <end position="783"/>
    </location>
</feature>
<evidence type="ECO:0000259" key="16">
    <source>
        <dbReference type="Pfam" id="PF20501"/>
    </source>
</evidence>
<keyword evidence="4" id="KW-1003">Cell membrane</keyword>
<feature type="transmembrane region" description="Helical" evidence="11">
    <location>
        <begin position="202"/>
        <end position="230"/>
    </location>
</feature>
<reference evidence="17 18" key="1">
    <citation type="submission" date="2019-04" db="EMBL/GenBank/DDBJ databases">
        <title>Corynebacterium endometrii sp. nov., isolated from the uterus of a cow with endometritis.</title>
        <authorList>
            <person name="Ballas P."/>
            <person name="Ruckert C."/>
            <person name="Wagener K."/>
            <person name="Drillich M."/>
            <person name="Kaempfer P."/>
            <person name="Busse H.-J."/>
            <person name="Ehling-Schulz M."/>
        </authorList>
    </citation>
    <scope>NUCLEOTIDE SEQUENCE [LARGE SCALE GENOMIC DNA]</scope>
    <source>
        <strain evidence="17 18">LMM-1653</strain>
    </source>
</reference>
<dbReference type="PANTHER" id="PTHR43373:SF1">
    <property type="entry name" value="NA(+)_H(+) ANTIPORTER SUBUNIT A"/>
    <property type="match status" value="1"/>
</dbReference>
<organism evidence="17 18">
    <name type="scientific">Corynebacterium endometrii</name>
    <dbReference type="NCBI Taxonomy" id="2488819"/>
    <lineage>
        <taxon>Bacteria</taxon>
        <taxon>Bacillati</taxon>
        <taxon>Actinomycetota</taxon>
        <taxon>Actinomycetes</taxon>
        <taxon>Mycobacteriales</taxon>
        <taxon>Corynebacteriaceae</taxon>
        <taxon>Corynebacterium</taxon>
    </lineage>
</organism>
<feature type="transmembrane region" description="Helical" evidence="11">
    <location>
        <begin position="612"/>
        <end position="629"/>
    </location>
</feature>
<dbReference type="NCBIfam" id="NF009284">
    <property type="entry name" value="PRK12644.1"/>
    <property type="match status" value="1"/>
</dbReference>
<dbReference type="AlphaFoldDB" id="A0A4P7QHJ1"/>
<evidence type="ECO:0000259" key="15">
    <source>
        <dbReference type="Pfam" id="PF13244"/>
    </source>
</evidence>
<feature type="transmembrane region" description="Helical" evidence="11">
    <location>
        <begin position="76"/>
        <end position="100"/>
    </location>
</feature>
<evidence type="ECO:0000259" key="13">
    <source>
        <dbReference type="Pfam" id="PF00662"/>
    </source>
</evidence>
<dbReference type="Pfam" id="PF00662">
    <property type="entry name" value="Proton_antipo_N"/>
    <property type="match status" value="1"/>
</dbReference>
<feature type="transmembrane region" description="Helical" evidence="11">
    <location>
        <begin position="297"/>
        <end position="316"/>
    </location>
</feature>
<evidence type="ECO:0000256" key="7">
    <source>
        <dbReference type="ARBA" id="ARBA00023065"/>
    </source>
</evidence>
<keyword evidence="2" id="KW-0813">Transport</keyword>
<feature type="transmembrane region" description="Helical" evidence="11">
    <location>
        <begin position="914"/>
        <end position="938"/>
    </location>
</feature>
<dbReference type="PANTHER" id="PTHR43373">
    <property type="entry name" value="NA(+)/H(+) ANTIPORTER SUBUNIT"/>
    <property type="match status" value="1"/>
</dbReference>
<feature type="transmembrane region" description="Helical" evidence="11">
    <location>
        <begin position="756"/>
        <end position="775"/>
    </location>
</feature>
<feature type="transmembrane region" description="Helical" evidence="11">
    <location>
        <begin position="580"/>
        <end position="600"/>
    </location>
</feature>
<feature type="transmembrane region" description="Helical" evidence="11">
    <location>
        <begin position="815"/>
        <end position="834"/>
    </location>
</feature>
<dbReference type="GO" id="GO:0015297">
    <property type="term" value="F:antiporter activity"/>
    <property type="evidence" value="ECO:0007669"/>
    <property type="project" value="UniProtKB-KW"/>
</dbReference>
<dbReference type="RefSeq" id="WP_136141875.1">
    <property type="nucleotide sequence ID" value="NZ_CP039247.1"/>
</dbReference>
<gene>
    <name evidence="17" type="primary">mrpA2</name>
    <name evidence="17" type="ORF">CENDO_10085</name>
</gene>
<accession>A0A4P7QHJ1</accession>
<feature type="transmembrane region" description="Helical" evidence="11">
    <location>
        <begin position="840"/>
        <end position="859"/>
    </location>
</feature>
<evidence type="ECO:0000259" key="12">
    <source>
        <dbReference type="Pfam" id="PF00361"/>
    </source>
</evidence>
<dbReference type="GO" id="GO:0006811">
    <property type="term" value="P:monoatomic ion transport"/>
    <property type="evidence" value="ECO:0007669"/>
    <property type="project" value="UniProtKB-KW"/>
</dbReference>
<dbReference type="EMBL" id="CP039247">
    <property type="protein sequence ID" value="QCB29271.1"/>
    <property type="molecule type" value="Genomic_DNA"/>
</dbReference>
<evidence type="ECO:0000256" key="3">
    <source>
        <dbReference type="ARBA" id="ARBA00022449"/>
    </source>
</evidence>
<name>A0A4P7QHJ1_9CORY</name>
<dbReference type="InterPro" id="IPR001750">
    <property type="entry name" value="ND/Mrp_TM"/>
</dbReference>
<evidence type="ECO:0000256" key="10">
    <source>
        <dbReference type="SAM" id="MobiDB-lite"/>
    </source>
</evidence>
<feature type="domain" description="NADH-Ubiquinone oxidoreductase (complex I) chain 5 N-terminal" evidence="13">
    <location>
        <begin position="62"/>
        <end position="105"/>
    </location>
</feature>
<dbReference type="Proteomes" id="UP000296352">
    <property type="component" value="Chromosome"/>
</dbReference>
<dbReference type="Gene3D" id="1.20.120.1200">
    <property type="entry name" value="NADH-ubiquinone/plastoquinone oxidoreductase chain 6, subunit NuoJ"/>
    <property type="match status" value="1"/>
</dbReference>
<dbReference type="InterPro" id="IPR050616">
    <property type="entry name" value="CPA3_Na-H_Antiporter_A"/>
</dbReference>
<feature type="transmembrane region" description="Helical" evidence="11">
    <location>
        <begin position="636"/>
        <end position="655"/>
    </location>
</feature>
<dbReference type="PRINTS" id="PR01434">
    <property type="entry name" value="NADHDHGNASE5"/>
</dbReference>
<keyword evidence="6 11" id="KW-1133">Transmembrane helix</keyword>
<dbReference type="OrthoDB" id="9811798at2"/>
<evidence type="ECO:0000256" key="4">
    <source>
        <dbReference type="ARBA" id="ARBA00022475"/>
    </source>
</evidence>
<feature type="transmembrane region" description="Helical" evidence="11">
    <location>
        <begin position="164"/>
        <end position="182"/>
    </location>
</feature>
<evidence type="ECO:0000256" key="1">
    <source>
        <dbReference type="ARBA" id="ARBA00004651"/>
    </source>
</evidence>
<dbReference type="InterPro" id="IPR046806">
    <property type="entry name" value="MrpA_C/MbhE"/>
</dbReference>
<evidence type="ECO:0000256" key="2">
    <source>
        <dbReference type="ARBA" id="ARBA00022448"/>
    </source>
</evidence>
<feature type="compositionally biased region" description="Low complexity" evidence="10">
    <location>
        <begin position="1046"/>
        <end position="1056"/>
    </location>
</feature>
<evidence type="ECO:0000259" key="14">
    <source>
        <dbReference type="Pfam" id="PF04039"/>
    </source>
</evidence>
<evidence type="ECO:0000256" key="11">
    <source>
        <dbReference type="SAM" id="Phobius"/>
    </source>
</evidence>
<dbReference type="KEGG" id="cee:CENDO_10085"/>
<feature type="compositionally biased region" description="Basic and acidic residues" evidence="10">
    <location>
        <begin position="1057"/>
        <end position="1073"/>
    </location>
</feature>
<feature type="transmembrane region" description="Helical" evidence="11">
    <location>
        <begin position="871"/>
        <end position="894"/>
    </location>
</feature>
<feature type="transmembrane region" description="Helical" evidence="11">
    <location>
        <begin position="700"/>
        <end position="720"/>
    </location>
</feature>
<protein>
    <submittedName>
        <fullName evidence="17">Na(+)/H(+) antiporter subunit A</fullName>
    </submittedName>
</protein>
<evidence type="ECO:0000313" key="18">
    <source>
        <dbReference type="Proteomes" id="UP000296352"/>
    </source>
</evidence>
<feature type="region of interest" description="Disordered" evidence="10">
    <location>
        <begin position="975"/>
        <end position="1073"/>
    </location>
</feature>
<feature type="transmembrane region" description="Helical" evidence="11">
    <location>
        <begin position="322"/>
        <end position="346"/>
    </location>
</feature>
<feature type="transmembrane region" description="Helical" evidence="11">
    <location>
        <begin position="661"/>
        <end position="680"/>
    </location>
</feature>
<dbReference type="InterPro" id="IPR007182">
    <property type="entry name" value="MnhB"/>
</dbReference>
<sequence>MLFLLCALILTTIIAPVLINYLGRPAFGLLSLVPAAGFAWIASLFASGAFADGRALTASIEWMPTVHLDIELRLDALAGLFSLIILGVGALVLIYCWGYFDKTPRRLTIFGAQMVGFCMAMYGLVTSDSFLLMYVFWEITSLLSFMLVSYYGERASSRRAATQAFMVTVLGGLAMLVGIVLFGRQTGVWTLSGIEAFQEIAITPYVTAAIVLILCGALTKSAIVPAHFWLPGAMAAPTPVSAYLHSAAMVKAGIYLVARLAPEFNLISAWHMVIIPLGLFTMLLGGWMALKQKDLKLILAYGTVSQLGFITAVVAIGSREAMLAGLALTFAHSLFKATLFMIVGAIDHTSGTRDIQKLSGLGRKQPLIYALAIISALSMAGIPPLFGFVAKEAVLESVLHEQLLVGMPRNMMLVVIVLGSILTMAYALRFLWGAFALKRGDHPYAGQTSEAVEQMHHIGPLLWGAPAALTALTVAFGVFPQPLSLAINQHLDNVFGVPAEVGAEETYLALWHGFTIPLAISTFIVLAGILVHWQRQLIAKAQFEYPALGSADNAYDGVISGLRTLSLHTTASTQRGSLQLNLTVIFLCLIILSLVAIITGDLTNVRMIVAESPWQAIAAMVMIIAAIATTAIQNRLSAVIVVGISGYSLAAVFALHGAPDLALTQLLVETIIMVLFMLVLRKMPANVEWRQDPKTNRLRAWLSVATGVVIAILGMFAINARVAEPISVYMPDLAKEIGHGANAVNVLLVDIRAWDTFGEITVLVIAGIGVASLIFRTQSFTRSSRRPTLRVTGRRWLAAGVETEQQLNRSLKVDVATRVLFPSMMVLSIYFFFAGHNAPGGGFAGGLVAALALTLRYLAGGRAELDEALPLDGGRVMAVGLITSTASVVWPMLLGQPPLSTAYTKVSVPLIGDVSLPSALIFDAGVYMIVVGLTLYILHSLGGKLDEEEEVRKQRARDRARSLQRKQRQKEAAAKEARAKAKAGVKAKVAAQAEARKSTGEKKQVPGRAKGTAEVAAEKAAAEAAASNAAAKEASADPPAPGDGGAAPAPTAAKSPVTEHTDHDHRDHPREEK</sequence>
<evidence type="ECO:0000313" key="17">
    <source>
        <dbReference type="EMBL" id="QCB29271.1"/>
    </source>
</evidence>
<evidence type="ECO:0000256" key="9">
    <source>
        <dbReference type="RuleBase" id="RU000320"/>
    </source>
</evidence>
<dbReference type="InterPro" id="IPR001516">
    <property type="entry name" value="Proton_antipo_N"/>
</dbReference>
<dbReference type="Pfam" id="PF04039">
    <property type="entry name" value="MnhB"/>
    <property type="match status" value="1"/>
</dbReference>
<feature type="domain" description="MrpA C-terminal/MbhD" evidence="15">
    <location>
        <begin position="621"/>
        <end position="684"/>
    </location>
</feature>
<dbReference type="Pfam" id="PF00361">
    <property type="entry name" value="Proton_antipo_M"/>
    <property type="match status" value="1"/>
</dbReference>
<evidence type="ECO:0000256" key="6">
    <source>
        <dbReference type="ARBA" id="ARBA00022989"/>
    </source>
</evidence>
<dbReference type="Pfam" id="PF20501">
    <property type="entry name" value="MbhE"/>
    <property type="match status" value="1"/>
</dbReference>
<keyword evidence="3" id="KW-0050">Antiport</keyword>
<keyword evidence="8 11" id="KW-0472">Membrane</keyword>
<proteinExistence type="predicted"/>
<keyword evidence="7" id="KW-0406">Ion transport</keyword>
<feature type="transmembrane region" description="Helical" evidence="11">
    <location>
        <begin position="458"/>
        <end position="479"/>
    </location>
</feature>
<comment type="subcellular location">
    <subcellularLocation>
        <location evidence="1">Cell membrane</location>
        <topology evidence="1">Multi-pass membrane protein</topology>
    </subcellularLocation>
    <subcellularLocation>
        <location evidence="9">Membrane</location>
        <topology evidence="9">Multi-pass membrane protein</topology>
    </subcellularLocation>
</comment>
<feature type="domain" description="NADH:quinone oxidoreductase/Mrp antiporter transmembrane" evidence="12">
    <location>
        <begin position="127"/>
        <end position="407"/>
    </location>
</feature>
<feature type="transmembrane region" description="Helical" evidence="11">
    <location>
        <begin position="267"/>
        <end position="290"/>
    </location>
</feature>
<dbReference type="Pfam" id="PF13244">
    <property type="entry name" value="MbhD"/>
    <property type="match status" value="1"/>
</dbReference>
<evidence type="ECO:0000256" key="8">
    <source>
        <dbReference type="ARBA" id="ARBA00023136"/>
    </source>
</evidence>
<feature type="transmembrane region" description="Helical" evidence="11">
    <location>
        <begin position="509"/>
        <end position="533"/>
    </location>
</feature>
<dbReference type="InterPro" id="IPR025383">
    <property type="entry name" value="MrpA_C/MbhD"/>
</dbReference>
<evidence type="ECO:0000256" key="5">
    <source>
        <dbReference type="ARBA" id="ARBA00022692"/>
    </source>
</evidence>
<dbReference type="GO" id="GO:0005886">
    <property type="term" value="C:plasma membrane"/>
    <property type="evidence" value="ECO:0007669"/>
    <property type="project" value="UniProtKB-SubCell"/>
</dbReference>
<feature type="transmembrane region" description="Helical" evidence="11">
    <location>
        <begin position="410"/>
        <end position="437"/>
    </location>
</feature>
<keyword evidence="18" id="KW-1185">Reference proteome</keyword>
<feature type="transmembrane region" description="Helical" evidence="11">
    <location>
        <begin position="107"/>
        <end position="125"/>
    </location>
</feature>
<feature type="compositionally biased region" description="Basic and acidic residues" evidence="10">
    <location>
        <begin position="994"/>
        <end position="1004"/>
    </location>
</feature>
<feature type="compositionally biased region" description="Low complexity" evidence="10">
    <location>
        <begin position="1022"/>
        <end position="1037"/>
    </location>
</feature>
<feature type="transmembrane region" description="Helical" evidence="11">
    <location>
        <begin position="367"/>
        <end position="390"/>
    </location>
</feature>
<feature type="domain" description="Na+/H+ antiporter MnhB subunit-related protein" evidence="14">
    <location>
        <begin position="814"/>
        <end position="935"/>
    </location>
</feature>
<feature type="transmembrane region" description="Helical" evidence="11">
    <location>
        <begin position="131"/>
        <end position="152"/>
    </location>
</feature>
<dbReference type="InterPro" id="IPR042106">
    <property type="entry name" value="Nuo/plastoQ_OxRdtase_6_NuoJ"/>
</dbReference>
<keyword evidence="5 9" id="KW-0812">Transmembrane</keyword>